<feature type="transmembrane region" description="Helical" evidence="1">
    <location>
        <begin position="154"/>
        <end position="172"/>
    </location>
</feature>
<evidence type="ECO:0000259" key="2">
    <source>
        <dbReference type="Pfam" id="PF20047"/>
    </source>
</evidence>
<dbReference type="Proteomes" id="UP000238415">
    <property type="component" value="Unassembled WGS sequence"/>
</dbReference>
<dbReference type="OrthoDB" id="1706490at2"/>
<keyword evidence="1" id="KW-0472">Membrane</keyword>
<feature type="transmembrane region" description="Helical" evidence="1">
    <location>
        <begin position="333"/>
        <end position="353"/>
    </location>
</feature>
<proteinExistence type="predicted"/>
<accession>A0A2T0AUJ8</accession>
<evidence type="ECO:0000313" key="3">
    <source>
        <dbReference type="EMBL" id="PRR74178.1"/>
    </source>
</evidence>
<feature type="transmembrane region" description="Helical" evidence="1">
    <location>
        <begin position="278"/>
        <end position="297"/>
    </location>
</feature>
<feature type="transmembrane region" description="Helical" evidence="1">
    <location>
        <begin position="234"/>
        <end position="258"/>
    </location>
</feature>
<reference evidence="3 4" key="1">
    <citation type="submission" date="2018-03" db="EMBL/GenBank/DDBJ databases">
        <title>Genome sequence of Moorella humiferrea DSM 23265.</title>
        <authorList>
            <person name="Poehlein A."/>
            <person name="Daniel R."/>
        </authorList>
    </citation>
    <scope>NUCLEOTIDE SEQUENCE [LARGE SCALE GENOMIC DNA]</scope>
    <source>
        <strain evidence="3 4">DSM 23265</strain>
    </source>
</reference>
<gene>
    <name evidence="3" type="ORF">MOHU_08770</name>
</gene>
<keyword evidence="1" id="KW-1133">Transmembrane helix</keyword>
<dbReference type="Pfam" id="PF20047">
    <property type="entry name" value="DUF6449"/>
    <property type="match status" value="1"/>
</dbReference>
<protein>
    <recommendedName>
        <fullName evidence="2">DUF6449 domain-containing protein</fullName>
    </recommendedName>
</protein>
<feature type="transmembrane region" description="Helical" evidence="1">
    <location>
        <begin position="108"/>
        <end position="133"/>
    </location>
</feature>
<comment type="caution">
    <text evidence="3">The sequence shown here is derived from an EMBL/GenBank/DDBJ whole genome shotgun (WGS) entry which is preliminary data.</text>
</comment>
<keyword evidence="1" id="KW-0812">Transmembrane</keyword>
<dbReference type="RefSeq" id="WP_106004886.1">
    <property type="nucleotide sequence ID" value="NZ_CP136419.1"/>
</dbReference>
<feature type="domain" description="DUF6449" evidence="2">
    <location>
        <begin position="435"/>
        <end position="491"/>
    </location>
</feature>
<feature type="transmembrane region" description="Helical" evidence="1">
    <location>
        <begin position="62"/>
        <end position="88"/>
    </location>
</feature>
<name>A0A2T0AUJ8_9FIRM</name>
<evidence type="ECO:0000313" key="4">
    <source>
        <dbReference type="Proteomes" id="UP000238415"/>
    </source>
</evidence>
<evidence type="ECO:0000256" key="1">
    <source>
        <dbReference type="SAM" id="Phobius"/>
    </source>
</evidence>
<dbReference type="AlphaFoldDB" id="A0A2T0AUJ8"/>
<dbReference type="EMBL" id="PVXM01000012">
    <property type="protein sequence ID" value="PRR74178.1"/>
    <property type="molecule type" value="Genomic_DNA"/>
</dbReference>
<keyword evidence="4" id="KW-1185">Reference proteome</keyword>
<sequence>MIFKGSLFKRGLIISDLKRFWWVGGLYGIFLFLLLPFNHMLQELPMQEIWAREILRRSLDLFAGQSGFQIVLICIVPVVLGVLVFGYLHNGRAAAVMHSLPCSRLSLFLSHSAAGLVLLFLPVIFNGLVLALLNTTTHLKEYYTFLDIARWVGMTALFDTLVFALTVLVGMFTGNAMAHVAFTYILQVLPNGLHVLLVENLSRWLHGYTPLSYPGELPYNFPLMMFASGTRSDVFTTGAVAAYLLASVALFAAAFLVYRVRHLEAAGDVVAFPFLRPVFKYGVTTCAMLLAGTYFAARYRSAPAVILWGYLFGSLLGYFAAEAMLQKSLKVWASYRGYLVYGAVVAVLVWGLATDVTGYVRRVPAPEEVQKVYFGSNLGEWIHLEMLKDADVGDPRYEGRMFFEDRNNIEHLVRLHRELAADRSNQTGATRYIIYTLADGSYLARRYEVDERKYAAFLKPLYESFEYKKARFPVLTQEPEEIKMIEINDYRVPKNPLILSHREEIREFTDLLKQDIMEATFAEMTAGGKHHVTINVMGANGRSDQYALLNGYRSVIAWLKKKGYYEGIVLQPEEVEYVALENPADYERPGEVAKPRRVEIRDRQVIEELLNIEAPPEFTGNIRPIVVIFYGRTTAGPFEYHSYINPYGTLSAALKEYVEQLD</sequence>
<feature type="transmembrane region" description="Helical" evidence="1">
    <location>
        <begin position="304"/>
        <end position="321"/>
    </location>
</feature>
<dbReference type="InterPro" id="IPR045611">
    <property type="entry name" value="DUF6449"/>
</dbReference>
<feature type="transmembrane region" description="Helical" evidence="1">
    <location>
        <begin position="20"/>
        <end position="41"/>
    </location>
</feature>
<feature type="transmembrane region" description="Helical" evidence="1">
    <location>
        <begin position="178"/>
        <end position="198"/>
    </location>
</feature>
<organism evidence="3 4">
    <name type="scientific">Neomoorella humiferrea</name>
    <dbReference type="NCBI Taxonomy" id="676965"/>
    <lineage>
        <taxon>Bacteria</taxon>
        <taxon>Bacillati</taxon>
        <taxon>Bacillota</taxon>
        <taxon>Clostridia</taxon>
        <taxon>Neomoorellales</taxon>
        <taxon>Neomoorellaceae</taxon>
        <taxon>Neomoorella</taxon>
    </lineage>
</organism>